<keyword evidence="4" id="KW-0597">Phosphoprotein</keyword>
<feature type="domain" description="Histidine kinase" evidence="14">
    <location>
        <begin position="543"/>
        <end position="648"/>
    </location>
</feature>
<dbReference type="PROSITE" id="PS50109">
    <property type="entry name" value="HIS_KIN"/>
    <property type="match status" value="1"/>
</dbReference>
<evidence type="ECO:0000256" key="6">
    <source>
        <dbReference type="ARBA" id="ARBA00022692"/>
    </source>
</evidence>
<sequence>MTDPAPHTATKSPGRRWRLRDRRIRAKLAVILVLPMVAILALAGLITAGASSSALQADQARRLVALGGVAGELAAQMQRERVLAALVLAGDEASVLEEYRSQAAATDTVIGSFRDAASDVQPSGGLAVLLVRVEGQLDGLDAVRQQVQAGRDVPGSVVVFRYRAVIADLISYRQGLSQVGVDAESANKLRAASALSQAIESLGLMQVAVIQADIAGRLTPAGQQEIIGADSGVTEALQAFQDLAPPGWRSALNTRVTGEAVIEAERLQGVAVRTEPNAALRLGTSATGWASTVDARMELLHAVERDLDRELRGDVSRQRDAARRSIVALAGGVLTCLFVMVLIGWWVARSLTSSLSRLREGAEMVAQRRLPRVVEQLDTNNIDRATAGRLMAEAAAPLRVDGSDEVGQVAAAFNIVAASAVRIAGEQALLRAEVSGIFHSVSRRLQRRANLLMVSLDGLERDEQDPERLRRLFDLDHVATLIRRLIANLQVLAGGRAGQPTQAAVPLPDLLRAAGQGIDDYLRVDVGEVDNAVSISPDAAVDLIHLLAELLDNAAKFSPPDSRVVVEGRRVGDLLHIQVLDRGMGLGDEELKLVRDRITHPHRIDNRTTDQMGLPVVGALAERLGITVGIRSQRHQGTQVDLTIPSLLFSSAPLRSAVESDRTAEMPAIRPRPTPAAAVSSSTPPMSWPPTGQIPQTGLTGSSAGAAAPVIFEQLSRDPRRSWFTTSDAGDEDQAPELSPAWQEAAAAAEAVRTTVPEQSTPNGLPVRQPGRRVIPPVDVATRPRVPVQRDPNALRRQMNAFHNGLGAAGRHTPPYRDLVKDPSR</sequence>
<dbReference type="OrthoDB" id="4349881at2"/>
<dbReference type="InterPro" id="IPR036890">
    <property type="entry name" value="HATPase_C_sf"/>
</dbReference>
<dbReference type="PANTHER" id="PTHR44936:SF9">
    <property type="entry name" value="SENSOR PROTEIN CREC"/>
    <property type="match status" value="1"/>
</dbReference>
<dbReference type="SUPFAM" id="SSF55874">
    <property type="entry name" value="ATPase domain of HSP90 chaperone/DNA topoisomerase II/histidine kinase"/>
    <property type="match status" value="1"/>
</dbReference>
<dbReference type="GO" id="GO:0016020">
    <property type="term" value="C:membrane"/>
    <property type="evidence" value="ECO:0007669"/>
    <property type="project" value="UniProtKB-SubCell"/>
</dbReference>
<dbReference type="InterPro" id="IPR003594">
    <property type="entry name" value="HATPase_dom"/>
</dbReference>
<evidence type="ECO:0000259" key="14">
    <source>
        <dbReference type="PROSITE" id="PS50109"/>
    </source>
</evidence>
<dbReference type="GO" id="GO:0005524">
    <property type="term" value="F:ATP binding"/>
    <property type="evidence" value="ECO:0007669"/>
    <property type="project" value="UniProtKB-KW"/>
</dbReference>
<proteinExistence type="predicted"/>
<dbReference type="Pfam" id="PF00672">
    <property type="entry name" value="HAMP"/>
    <property type="match status" value="1"/>
</dbReference>
<feature type="region of interest" description="Disordered" evidence="12">
    <location>
        <begin position="721"/>
        <end position="791"/>
    </location>
</feature>
<evidence type="ECO:0000256" key="13">
    <source>
        <dbReference type="SAM" id="Phobius"/>
    </source>
</evidence>
<keyword evidence="9" id="KW-0067">ATP-binding</keyword>
<organism evidence="15 16">
    <name type="scientific">Micromonospora pisi</name>
    <dbReference type="NCBI Taxonomy" id="589240"/>
    <lineage>
        <taxon>Bacteria</taxon>
        <taxon>Bacillati</taxon>
        <taxon>Actinomycetota</taxon>
        <taxon>Actinomycetes</taxon>
        <taxon>Micromonosporales</taxon>
        <taxon>Micromonosporaceae</taxon>
        <taxon>Micromonospora</taxon>
    </lineage>
</organism>
<evidence type="ECO:0000256" key="2">
    <source>
        <dbReference type="ARBA" id="ARBA00004370"/>
    </source>
</evidence>
<dbReference type="GO" id="GO:0004673">
    <property type="term" value="F:protein histidine kinase activity"/>
    <property type="evidence" value="ECO:0007669"/>
    <property type="project" value="UniProtKB-EC"/>
</dbReference>
<comment type="catalytic activity">
    <reaction evidence="1">
        <text>ATP + protein L-histidine = ADP + protein N-phospho-L-histidine.</text>
        <dbReference type="EC" id="2.7.13.3"/>
    </reaction>
</comment>
<keyword evidence="8 15" id="KW-0418">Kinase</keyword>
<comment type="caution">
    <text evidence="15">The sequence shown here is derived from an EMBL/GenBank/DDBJ whole genome shotgun (WGS) entry which is preliminary data.</text>
</comment>
<keyword evidence="13" id="KW-0472">Membrane</keyword>
<protein>
    <recommendedName>
        <fullName evidence="3">histidine kinase</fullName>
        <ecNumber evidence="3">2.7.13.3</ecNumber>
    </recommendedName>
</protein>
<evidence type="ECO:0000313" key="15">
    <source>
        <dbReference type="EMBL" id="RKR88408.1"/>
    </source>
</evidence>
<keyword evidence="6 13" id="KW-0812">Transmembrane</keyword>
<dbReference type="Pfam" id="PF08376">
    <property type="entry name" value="NIT"/>
    <property type="match status" value="1"/>
</dbReference>
<name>A0A495JIL3_9ACTN</name>
<evidence type="ECO:0000256" key="9">
    <source>
        <dbReference type="ARBA" id="ARBA00022840"/>
    </source>
</evidence>
<comment type="subcellular location">
    <subcellularLocation>
        <location evidence="2">Membrane</location>
    </subcellularLocation>
</comment>
<evidence type="ECO:0000256" key="3">
    <source>
        <dbReference type="ARBA" id="ARBA00012438"/>
    </source>
</evidence>
<feature type="transmembrane region" description="Helical" evidence="13">
    <location>
        <begin position="28"/>
        <end position="50"/>
    </location>
</feature>
<evidence type="ECO:0000256" key="7">
    <source>
        <dbReference type="ARBA" id="ARBA00022741"/>
    </source>
</evidence>
<evidence type="ECO:0000256" key="8">
    <source>
        <dbReference type="ARBA" id="ARBA00022777"/>
    </source>
</evidence>
<dbReference type="InterPro" id="IPR003660">
    <property type="entry name" value="HAMP_dom"/>
</dbReference>
<dbReference type="Gene3D" id="3.30.565.10">
    <property type="entry name" value="Histidine kinase-like ATPase, C-terminal domain"/>
    <property type="match status" value="1"/>
</dbReference>
<evidence type="ECO:0000256" key="4">
    <source>
        <dbReference type="ARBA" id="ARBA00022553"/>
    </source>
</evidence>
<evidence type="ECO:0000313" key="16">
    <source>
        <dbReference type="Proteomes" id="UP000277671"/>
    </source>
</evidence>
<reference evidence="15 16" key="1">
    <citation type="submission" date="2018-10" db="EMBL/GenBank/DDBJ databases">
        <title>Sequencing the genomes of 1000 actinobacteria strains.</title>
        <authorList>
            <person name="Klenk H.-P."/>
        </authorList>
    </citation>
    <scope>NUCLEOTIDE SEQUENCE [LARGE SCALE GENOMIC DNA]</scope>
    <source>
        <strain evidence="15 16">DSM 45175</strain>
    </source>
</reference>
<dbReference type="EMBL" id="RBKT01000001">
    <property type="protein sequence ID" value="RKR88408.1"/>
    <property type="molecule type" value="Genomic_DNA"/>
</dbReference>
<accession>A0A495JIL3</accession>
<feature type="transmembrane region" description="Helical" evidence="13">
    <location>
        <begin position="326"/>
        <end position="348"/>
    </location>
</feature>
<evidence type="ECO:0000256" key="11">
    <source>
        <dbReference type="ARBA" id="ARBA00023012"/>
    </source>
</evidence>
<feature type="region of interest" description="Disordered" evidence="12">
    <location>
        <begin position="804"/>
        <end position="825"/>
    </location>
</feature>
<evidence type="ECO:0000256" key="10">
    <source>
        <dbReference type="ARBA" id="ARBA00022989"/>
    </source>
</evidence>
<dbReference type="InterPro" id="IPR013587">
    <property type="entry name" value="Nitrate/nitrite_sensing"/>
</dbReference>
<evidence type="ECO:0000256" key="5">
    <source>
        <dbReference type="ARBA" id="ARBA00022679"/>
    </source>
</evidence>
<dbReference type="GO" id="GO:0000160">
    <property type="term" value="P:phosphorelay signal transduction system"/>
    <property type="evidence" value="ECO:0007669"/>
    <property type="project" value="UniProtKB-KW"/>
</dbReference>
<dbReference type="InterPro" id="IPR005467">
    <property type="entry name" value="His_kinase_dom"/>
</dbReference>
<dbReference type="InterPro" id="IPR050980">
    <property type="entry name" value="2C_sensor_his_kinase"/>
</dbReference>
<dbReference type="EC" id="2.7.13.3" evidence="3"/>
<dbReference type="Pfam" id="PF02518">
    <property type="entry name" value="HATPase_c"/>
    <property type="match status" value="1"/>
</dbReference>
<keyword evidence="10 13" id="KW-1133">Transmembrane helix</keyword>
<dbReference type="AlphaFoldDB" id="A0A495JIL3"/>
<keyword evidence="11" id="KW-0902">Two-component regulatory system</keyword>
<dbReference type="SMART" id="SM00387">
    <property type="entry name" value="HATPase_c"/>
    <property type="match status" value="1"/>
</dbReference>
<gene>
    <name evidence="15" type="ORF">BDK92_2731</name>
</gene>
<keyword evidence="16" id="KW-1185">Reference proteome</keyword>
<dbReference type="Proteomes" id="UP000277671">
    <property type="component" value="Unassembled WGS sequence"/>
</dbReference>
<evidence type="ECO:0000256" key="12">
    <source>
        <dbReference type="SAM" id="MobiDB-lite"/>
    </source>
</evidence>
<evidence type="ECO:0000256" key="1">
    <source>
        <dbReference type="ARBA" id="ARBA00000085"/>
    </source>
</evidence>
<keyword evidence="5" id="KW-0808">Transferase</keyword>
<keyword evidence="7" id="KW-0547">Nucleotide-binding</keyword>
<dbReference type="Gene3D" id="6.10.340.10">
    <property type="match status" value="1"/>
</dbReference>
<dbReference type="PANTHER" id="PTHR44936">
    <property type="entry name" value="SENSOR PROTEIN CREC"/>
    <property type="match status" value="1"/>
</dbReference>